<name>A0A1Y4L6D1_9FIRM</name>
<dbReference type="RefSeq" id="WP_087374551.1">
    <property type="nucleotide sequence ID" value="NZ_NFKK01000023.1"/>
</dbReference>
<dbReference type="EMBL" id="NFKK01000023">
    <property type="protein sequence ID" value="OUP51400.1"/>
    <property type="molecule type" value="Genomic_DNA"/>
</dbReference>
<dbReference type="Proteomes" id="UP000195897">
    <property type="component" value="Unassembled WGS sequence"/>
</dbReference>
<comment type="caution">
    <text evidence="1">The sequence shown here is derived from an EMBL/GenBank/DDBJ whole genome shotgun (WGS) entry which is preliminary data.</text>
</comment>
<sequence length="111" mass="13003">MGWDDLIDLGLDLAGGLFDHDDTRTRGFDALVVSRREDQSKSIRRGRYLLHLARFTGEKGWYRCEERDFSRMEPGTCAHFEVRDPDFITSCTRWMRTPEQISQMLIEDKGD</sequence>
<reference evidence="2" key="1">
    <citation type="submission" date="2017-04" db="EMBL/GenBank/DDBJ databases">
        <title>Function of individual gut microbiota members based on whole genome sequencing of pure cultures obtained from chicken caecum.</title>
        <authorList>
            <person name="Medvecky M."/>
            <person name="Cejkova D."/>
            <person name="Polansky O."/>
            <person name="Karasova D."/>
            <person name="Kubasova T."/>
            <person name="Cizek A."/>
            <person name="Rychlik I."/>
        </authorList>
    </citation>
    <scope>NUCLEOTIDE SEQUENCE [LARGE SCALE GENOMIC DNA]</scope>
    <source>
        <strain evidence="2">An180</strain>
    </source>
</reference>
<evidence type="ECO:0000313" key="1">
    <source>
        <dbReference type="EMBL" id="OUP51400.1"/>
    </source>
</evidence>
<organism evidence="1 2">
    <name type="scientific">Butyricicoccus pullicaecorum</name>
    <dbReference type="NCBI Taxonomy" id="501571"/>
    <lineage>
        <taxon>Bacteria</taxon>
        <taxon>Bacillati</taxon>
        <taxon>Bacillota</taxon>
        <taxon>Clostridia</taxon>
        <taxon>Eubacteriales</taxon>
        <taxon>Butyricicoccaceae</taxon>
        <taxon>Butyricicoccus</taxon>
    </lineage>
</organism>
<evidence type="ECO:0000313" key="2">
    <source>
        <dbReference type="Proteomes" id="UP000195897"/>
    </source>
</evidence>
<proteinExistence type="predicted"/>
<dbReference type="AlphaFoldDB" id="A0A1Y4L6D1"/>
<protein>
    <submittedName>
        <fullName evidence="1">Uncharacterized protein</fullName>
    </submittedName>
</protein>
<gene>
    <name evidence="1" type="ORF">B5F17_13275</name>
</gene>
<accession>A0A1Y4L6D1</accession>